<keyword evidence="1" id="KW-0812">Transmembrane</keyword>
<dbReference type="OrthoDB" id="5766358at2"/>
<sequence length="238" mass="24736">MIPDDFSAAMILATLAGLSVPAGGALALAEKWVPKSYDEGLRHFLVAFGGGALISAIALVLVPEGSDRLPAMWAVGLFGLGGLVFLMVDRALARRGSHAAQFLAMLLDYLPEAMALGALLTGALDVAILMAALIALQNLPEGFNAFREMRESGMSSGRVMVLFLFMVPVGPAAAALGMLVLEGMPEVLGAVMMFSSGGILYLLFQDVAPQVPLKHSWVPPIGAVAGFMLGLAGHLMTG</sequence>
<organism evidence="2 3">
    <name type="scientific">Shimia litoralis</name>
    <dbReference type="NCBI Taxonomy" id="420403"/>
    <lineage>
        <taxon>Bacteria</taxon>
        <taxon>Pseudomonadati</taxon>
        <taxon>Pseudomonadota</taxon>
        <taxon>Alphaproteobacteria</taxon>
        <taxon>Rhodobacterales</taxon>
        <taxon>Roseobacteraceae</taxon>
    </lineage>
</organism>
<name>A0A4U7N9M2_9RHOB</name>
<feature type="transmembrane region" description="Helical" evidence="1">
    <location>
        <begin position="113"/>
        <end position="136"/>
    </location>
</feature>
<feature type="transmembrane region" description="Helical" evidence="1">
    <location>
        <begin position="43"/>
        <end position="62"/>
    </location>
</feature>
<feature type="transmembrane region" description="Helical" evidence="1">
    <location>
        <begin position="216"/>
        <end position="236"/>
    </location>
</feature>
<feature type="transmembrane region" description="Helical" evidence="1">
    <location>
        <begin position="74"/>
        <end position="93"/>
    </location>
</feature>
<keyword evidence="3" id="KW-1185">Reference proteome</keyword>
<accession>A0A4U7N9M2</accession>
<dbReference type="AlphaFoldDB" id="A0A4U7N9M2"/>
<keyword evidence="1" id="KW-1133">Transmembrane helix</keyword>
<keyword evidence="1" id="KW-0472">Membrane</keyword>
<proteinExistence type="predicted"/>
<gene>
    <name evidence="2" type="ORF">FAP39_00770</name>
</gene>
<comment type="caution">
    <text evidence="2">The sequence shown here is derived from an EMBL/GenBank/DDBJ whole genome shotgun (WGS) entry which is preliminary data.</text>
</comment>
<dbReference type="RefSeq" id="WP_138014454.1">
    <property type="nucleotide sequence ID" value="NZ_SULI01000001.1"/>
</dbReference>
<feature type="transmembrane region" description="Helical" evidence="1">
    <location>
        <begin position="157"/>
        <end position="181"/>
    </location>
</feature>
<reference evidence="2 3" key="1">
    <citation type="submission" date="2019-04" db="EMBL/GenBank/DDBJ databases">
        <title>Genome sequence of Pelagicola litoralis CL-ES2.</title>
        <authorList>
            <person name="Cao J."/>
        </authorList>
    </citation>
    <scope>NUCLEOTIDE SEQUENCE [LARGE SCALE GENOMIC DNA]</scope>
    <source>
        <strain evidence="2 3">CL-ES2</strain>
    </source>
</reference>
<evidence type="ECO:0000313" key="2">
    <source>
        <dbReference type="EMBL" id="TKZ22437.1"/>
    </source>
</evidence>
<evidence type="ECO:0000256" key="1">
    <source>
        <dbReference type="SAM" id="Phobius"/>
    </source>
</evidence>
<dbReference type="EMBL" id="SULI01000001">
    <property type="protein sequence ID" value="TKZ22437.1"/>
    <property type="molecule type" value="Genomic_DNA"/>
</dbReference>
<dbReference type="Proteomes" id="UP000306575">
    <property type="component" value="Unassembled WGS sequence"/>
</dbReference>
<feature type="transmembrane region" description="Helical" evidence="1">
    <location>
        <begin position="187"/>
        <end position="204"/>
    </location>
</feature>
<evidence type="ECO:0000313" key="3">
    <source>
        <dbReference type="Proteomes" id="UP000306575"/>
    </source>
</evidence>
<protein>
    <submittedName>
        <fullName evidence="2">Divalent cation transporter</fullName>
    </submittedName>
</protein>